<organism evidence="2 3">
    <name type="scientific">Pseudomonas shahriarae</name>
    <dbReference type="NCBI Taxonomy" id="2745512"/>
    <lineage>
        <taxon>Bacteria</taxon>
        <taxon>Pseudomonadati</taxon>
        <taxon>Pseudomonadota</taxon>
        <taxon>Gammaproteobacteria</taxon>
        <taxon>Pseudomonadales</taxon>
        <taxon>Pseudomonadaceae</taxon>
        <taxon>Pseudomonas</taxon>
    </lineage>
</organism>
<dbReference type="EMBL" id="JAMDHD010000003">
    <property type="protein sequence ID" value="MDD0983822.1"/>
    <property type="molecule type" value="Genomic_DNA"/>
</dbReference>
<dbReference type="Pfam" id="PF02661">
    <property type="entry name" value="Fic"/>
    <property type="match status" value="1"/>
</dbReference>
<evidence type="ECO:0000259" key="1">
    <source>
        <dbReference type="PROSITE" id="PS51459"/>
    </source>
</evidence>
<evidence type="ECO:0000313" key="3">
    <source>
        <dbReference type="Proteomes" id="UP001148189"/>
    </source>
</evidence>
<dbReference type="PANTHER" id="PTHR13504">
    <property type="entry name" value="FIDO DOMAIN-CONTAINING PROTEIN DDB_G0283145"/>
    <property type="match status" value="1"/>
</dbReference>
<dbReference type="RefSeq" id="WP_273865427.1">
    <property type="nucleotide sequence ID" value="NZ_JAMDHD010000003.1"/>
</dbReference>
<dbReference type="NCBIfam" id="TIGR02613">
    <property type="entry name" value="mob_myst_B"/>
    <property type="match status" value="1"/>
</dbReference>
<sequence length="199" mass="22894">MGSIVAIVLELKPGQTPLDPDEVAGLKPRHITTQGELDEWEAANILKAMRWLGRQNKLDVLNEHFCRQLHVRMFSDTWKWAGTFRHSDKNIGCDWTKISVNLRHLLDNTTYWLEHDVFPCEEVAVRFHHQLVSLHPFPNGNGRHARLMADCLLRQQGLALFSWGSANLIAANEVRMRYIQALRATDLNDYGLLQAFVRS</sequence>
<dbReference type="Proteomes" id="UP001148189">
    <property type="component" value="Unassembled WGS sequence"/>
</dbReference>
<dbReference type="InterPro" id="IPR040198">
    <property type="entry name" value="Fido_containing"/>
</dbReference>
<evidence type="ECO:0000313" key="2">
    <source>
        <dbReference type="EMBL" id="MDD0983822.1"/>
    </source>
</evidence>
<feature type="domain" description="Fido" evidence="1">
    <location>
        <begin position="61"/>
        <end position="199"/>
    </location>
</feature>
<proteinExistence type="predicted"/>
<dbReference type="InterPro" id="IPR036597">
    <property type="entry name" value="Fido-like_dom_sf"/>
</dbReference>
<name>A0ABT5N5N7_9PSED</name>
<keyword evidence="3" id="KW-1185">Reference proteome</keyword>
<protein>
    <submittedName>
        <fullName evidence="2">Mobile mystery protein B</fullName>
    </submittedName>
</protein>
<dbReference type="InterPro" id="IPR003812">
    <property type="entry name" value="Fido"/>
</dbReference>
<accession>A0ABT5N5N7</accession>
<dbReference type="PROSITE" id="PS51459">
    <property type="entry name" value="FIDO"/>
    <property type="match status" value="1"/>
</dbReference>
<dbReference type="InterPro" id="IPR013436">
    <property type="entry name" value="Mobile_mystery_prot_B"/>
</dbReference>
<reference evidence="2" key="1">
    <citation type="submission" date="2022-05" db="EMBL/GenBank/DDBJ databases">
        <title>Novel Pseudomonas spp. Isolated from a Rainbow Trout Aquaculture Facility.</title>
        <authorList>
            <person name="Testerman T."/>
            <person name="Graf J."/>
        </authorList>
    </citation>
    <scope>NUCLEOTIDE SEQUENCE</scope>
    <source>
        <strain evidence="2">ID1050</strain>
    </source>
</reference>
<dbReference type="PANTHER" id="PTHR13504:SF39">
    <property type="entry name" value="CELL FILAMENTATION PROTEIN"/>
    <property type="match status" value="1"/>
</dbReference>
<gene>
    <name evidence="2" type="ORF">M5G21_02400</name>
</gene>
<dbReference type="SUPFAM" id="SSF140931">
    <property type="entry name" value="Fic-like"/>
    <property type="match status" value="1"/>
</dbReference>
<comment type="caution">
    <text evidence="2">The sequence shown here is derived from an EMBL/GenBank/DDBJ whole genome shotgun (WGS) entry which is preliminary data.</text>
</comment>
<dbReference type="Gene3D" id="1.10.3290.10">
    <property type="entry name" value="Fido-like domain"/>
    <property type="match status" value="1"/>
</dbReference>